<evidence type="ECO:0000313" key="3">
    <source>
        <dbReference type="Proteomes" id="UP000617979"/>
    </source>
</evidence>
<dbReference type="Pfam" id="PF01381">
    <property type="entry name" value="HTH_3"/>
    <property type="match status" value="1"/>
</dbReference>
<dbReference type="RefSeq" id="WP_188433474.1">
    <property type="nucleotide sequence ID" value="NZ_BMEX01000020.1"/>
</dbReference>
<reference evidence="3" key="1">
    <citation type="journal article" date="2019" name="Int. J. Syst. Evol. Microbiol.">
        <title>The Global Catalogue of Microorganisms (GCM) 10K type strain sequencing project: providing services to taxonomists for standard genome sequencing and annotation.</title>
        <authorList>
            <consortium name="The Broad Institute Genomics Platform"/>
            <consortium name="The Broad Institute Genome Sequencing Center for Infectious Disease"/>
            <person name="Wu L."/>
            <person name="Ma J."/>
        </authorList>
    </citation>
    <scope>NUCLEOTIDE SEQUENCE [LARGE SCALE GENOMIC DNA]</scope>
    <source>
        <strain evidence="3">CGMCC 1.12404</strain>
    </source>
</reference>
<evidence type="ECO:0000313" key="2">
    <source>
        <dbReference type="EMBL" id="GGA55998.1"/>
    </source>
</evidence>
<dbReference type="CDD" id="cd00093">
    <property type="entry name" value="HTH_XRE"/>
    <property type="match status" value="1"/>
</dbReference>
<organism evidence="2 3">
    <name type="scientific">Kroppenstedtia guangzhouensis</name>
    <dbReference type="NCBI Taxonomy" id="1274356"/>
    <lineage>
        <taxon>Bacteria</taxon>
        <taxon>Bacillati</taxon>
        <taxon>Bacillota</taxon>
        <taxon>Bacilli</taxon>
        <taxon>Bacillales</taxon>
        <taxon>Thermoactinomycetaceae</taxon>
        <taxon>Kroppenstedtia</taxon>
    </lineage>
</organism>
<feature type="domain" description="HTH cro/C1-type" evidence="1">
    <location>
        <begin position="19"/>
        <end position="65"/>
    </location>
</feature>
<dbReference type="Proteomes" id="UP000617979">
    <property type="component" value="Unassembled WGS sequence"/>
</dbReference>
<dbReference type="InterPro" id="IPR001387">
    <property type="entry name" value="Cro/C1-type_HTH"/>
</dbReference>
<dbReference type="InterPro" id="IPR010982">
    <property type="entry name" value="Lambda_DNA-bd_dom_sf"/>
</dbReference>
<dbReference type="EMBL" id="BMEX01000020">
    <property type="protein sequence ID" value="GGA55998.1"/>
    <property type="molecule type" value="Genomic_DNA"/>
</dbReference>
<protein>
    <recommendedName>
        <fullName evidence="1">HTH cro/C1-type domain-containing protein</fullName>
    </recommendedName>
</protein>
<proteinExistence type="predicted"/>
<dbReference type="Gene3D" id="1.10.260.40">
    <property type="entry name" value="lambda repressor-like DNA-binding domains"/>
    <property type="match status" value="1"/>
</dbReference>
<comment type="caution">
    <text evidence="2">The sequence shown here is derived from an EMBL/GenBank/DDBJ whole genome shotgun (WGS) entry which is preliminary data.</text>
</comment>
<evidence type="ECO:0000259" key="1">
    <source>
        <dbReference type="PROSITE" id="PS50943"/>
    </source>
</evidence>
<gene>
    <name evidence="2" type="ORF">GCM10007416_31500</name>
</gene>
<dbReference type="SUPFAM" id="SSF47413">
    <property type="entry name" value="lambda repressor-like DNA-binding domains"/>
    <property type="match status" value="1"/>
</dbReference>
<dbReference type="PROSITE" id="PS50943">
    <property type="entry name" value="HTH_CROC1"/>
    <property type="match status" value="1"/>
</dbReference>
<sequence length="73" mass="8342">MLRPRIASVLARKKEEGTKITQVEIAEKLKVTPQQVSAWVTGKKVPRLETAFELAHIIGCKVDDLYERIHDEE</sequence>
<name>A0ABQ1H3B5_9BACL</name>
<keyword evidence="3" id="KW-1185">Reference proteome</keyword>
<accession>A0ABQ1H3B5</accession>
<dbReference type="SMART" id="SM00530">
    <property type="entry name" value="HTH_XRE"/>
    <property type="match status" value="1"/>
</dbReference>